<feature type="region of interest" description="C-terminal hotdog fold" evidence="9">
    <location>
        <begin position="184"/>
        <end position="334"/>
    </location>
</feature>
<dbReference type="PROSITE" id="PS50075">
    <property type="entry name" value="CARRIER"/>
    <property type="match status" value="2"/>
</dbReference>
<dbReference type="SMART" id="SM00823">
    <property type="entry name" value="PKS_PP"/>
    <property type="match status" value="2"/>
</dbReference>
<feature type="domain" description="PKS/mFAS DH" evidence="12">
    <location>
        <begin position="43"/>
        <end position="334"/>
    </location>
</feature>
<keyword evidence="4" id="KW-0963">Cytoplasm</keyword>
<dbReference type="PROSITE" id="PS52004">
    <property type="entry name" value="KS3_2"/>
    <property type="match status" value="1"/>
</dbReference>
<dbReference type="PANTHER" id="PTHR43775:SF37">
    <property type="entry name" value="SI:DKEY-61P9.11"/>
    <property type="match status" value="1"/>
</dbReference>
<organism evidence="13 14">
    <name type="scientific">Kordia algicida OT-1</name>
    <dbReference type="NCBI Taxonomy" id="391587"/>
    <lineage>
        <taxon>Bacteria</taxon>
        <taxon>Pseudomonadati</taxon>
        <taxon>Bacteroidota</taxon>
        <taxon>Flavobacteriia</taxon>
        <taxon>Flavobacteriales</taxon>
        <taxon>Flavobacteriaceae</taxon>
        <taxon>Kordia</taxon>
    </lineage>
</organism>
<dbReference type="OrthoDB" id="9778690at2"/>
<gene>
    <name evidence="13" type="ORF">KAOT1_04315</name>
</gene>
<dbReference type="InterPro" id="IPR049552">
    <property type="entry name" value="PKS_DH_N"/>
</dbReference>
<dbReference type="GO" id="GO:0071770">
    <property type="term" value="P:DIM/DIP cell wall layer assembly"/>
    <property type="evidence" value="ECO:0007669"/>
    <property type="project" value="TreeGrafter"/>
</dbReference>
<dbReference type="SMART" id="SM00825">
    <property type="entry name" value="PKS_KS"/>
    <property type="match status" value="1"/>
</dbReference>
<evidence type="ECO:0000256" key="4">
    <source>
        <dbReference type="ARBA" id="ARBA00022490"/>
    </source>
</evidence>
<dbReference type="InterPro" id="IPR006162">
    <property type="entry name" value="Ppantetheine_attach_site"/>
</dbReference>
<evidence type="ECO:0000259" key="12">
    <source>
        <dbReference type="PROSITE" id="PS52019"/>
    </source>
</evidence>
<dbReference type="Proteomes" id="UP000002945">
    <property type="component" value="Unassembled WGS sequence"/>
</dbReference>
<dbReference type="Pfam" id="PF00550">
    <property type="entry name" value="PP-binding"/>
    <property type="match status" value="2"/>
</dbReference>
<proteinExistence type="predicted"/>
<keyword evidence="7" id="KW-0677">Repeat</keyword>
<keyword evidence="5" id="KW-0597">Phosphoprotein</keyword>
<evidence type="ECO:0000313" key="13">
    <source>
        <dbReference type="EMBL" id="EDP94610.1"/>
    </source>
</evidence>
<feature type="domain" description="PKS/mFAS DH" evidence="12">
    <location>
        <begin position="1528"/>
        <end position="1816"/>
    </location>
</feature>
<dbReference type="HOGENOM" id="CLU_233497_0_0_10"/>
<feature type="region of interest" description="C-terminal hotdog fold" evidence="9">
    <location>
        <begin position="1668"/>
        <end position="1816"/>
    </location>
</feature>
<dbReference type="eggNOG" id="COG4221">
    <property type="taxonomic scope" value="Bacteria"/>
</dbReference>
<dbReference type="InterPro" id="IPR020807">
    <property type="entry name" value="PKS_DH"/>
</dbReference>
<dbReference type="Pfam" id="PF22336">
    <property type="entry name" value="RhiE-like_linker"/>
    <property type="match status" value="1"/>
</dbReference>
<dbReference type="InterPro" id="IPR057326">
    <property type="entry name" value="KR_dom"/>
</dbReference>
<dbReference type="InterPro" id="IPR049551">
    <property type="entry name" value="PKS_DH_C"/>
</dbReference>
<evidence type="ECO:0000256" key="1">
    <source>
        <dbReference type="ARBA" id="ARBA00004496"/>
    </source>
</evidence>
<dbReference type="GO" id="GO:0005737">
    <property type="term" value="C:cytoplasm"/>
    <property type="evidence" value="ECO:0007669"/>
    <property type="project" value="UniProtKB-SubCell"/>
</dbReference>
<comment type="subcellular location">
    <subcellularLocation>
        <location evidence="1">Cytoplasm</location>
    </subcellularLocation>
</comment>
<dbReference type="Pfam" id="PF02801">
    <property type="entry name" value="Ketoacyl-synt_C"/>
    <property type="match status" value="1"/>
</dbReference>
<dbReference type="eggNOG" id="COG3321">
    <property type="taxonomic scope" value="Bacteria"/>
</dbReference>
<dbReference type="Gene3D" id="3.10.129.110">
    <property type="entry name" value="Polyketide synthase dehydratase"/>
    <property type="match status" value="2"/>
</dbReference>
<dbReference type="Pfam" id="PF14765">
    <property type="entry name" value="PS-DH"/>
    <property type="match status" value="2"/>
</dbReference>
<feature type="region of interest" description="N-terminal hotdog fold" evidence="9">
    <location>
        <begin position="43"/>
        <end position="170"/>
    </location>
</feature>
<dbReference type="CDD" id="cd08953">
    <property type="entry name" value="KR_2_SDR_x"/>
    <property type="match status" value="1"/>
</dbReference>
<evidence type="ECO:0000313" key="14">
    <source>
        <dbReference type="Proteomes" id="UP000002945"/>
    </source>
</evidence>
<feature type="region of interest" description="N-terminal hotdog fold" evidence="9">
    <location>
        <begin position="1528"/>
        <end position="1654"/>
    </location>
</feature>
<feature type="domain" description="Carrier" evidence="10">
    <location>
        <begin position="785"/>
        <end position="861"/>
    </location>
</feature>
<keyword evidence="14" id="KW-1185">Reference proteome</keyword>
<dbReference type="InterPro" id="IPR013968">
    <property type="entry name" value="PKS_KR"/>
</dbReference>
<dbReference type="InterPro" id="IPR050091">
    <property type="entry name" value="PKS_NRPS_Biosynth_Enz"/>
</dbReference>
<evidence type="ECO:0000256" key="9">
    <source>
        <dbReference type="PROSITE-ProRule" id="PRU01363"/>
    </source>
</evidence>
<dbReference type="Gene3D" id="3.40.47.10">
    <property type="match status" value="1"/>
</dbReference>
<dbReference type="SMART" id="SM00822">
    <property type="entry name" value="PKS_KR"/>
    <property type="match status" value="1"/>
</dbReference>
<feature type="active site" description="Proton acceptor; for dehydratase activity" evidence="9">
    <location>
        <position position="72"/>
    </location>
</feature>
<dbReference type="InterPro" id="IPR020806">
    <property type="entry name" value="PKS_PP-bd"/>
</dbReference>
<accession>A9EAB7</accession>
<feature type="domain" description="Carrier" evidence="10">
    <location>
        <begin position="1940"/>
        <end position="2017"/>
    </location>
</feature>
<evidence type="ECO:0000256" key="6">
    <source>
        <dbReference type="ARBA" id="ARBA00022679"/>
    </source>
</evidence>
<dbReference type="InterPro" id="IPR049900">
    <property type="entry name" value="PKS_mFAS_DH"/>
</dbReference>
<reference evidence="13 14" key="1">
    <citation type="journal article" date="2011" name="J. Bacteriol.">
        <title>Genome sequence of the algicidal bacterium Kordia algicida OT-1.</title>
        <authorList>
            <person name="Lee H.S."/>
            <person name="Kang S.G."/>
            <person name="Kwon K.K."/>
            <person name="Lee J.H."/>
            <person name="Kim S.J."/>
        </authorList>
    </citation>
    <scope>NUCLEOTIDE SEQUENCE [LARGE SCALE GENOMIC DNA]</scope>
    <source>
        <strain evidence="13 14">OT-1</strain>
    </source>
</reference>
<dbReference type="SMART" id="SM01294">
    <property type="entry name" value="PKS_PP_betabranch"/>
    <property type="match status" value="1"/>
</dbReference>
<dbReference type="SUPFAM" id="SSF53901">
    <property type="entry name" value="Thiolase-like"/>
    <property type="match status" value="1"/>
</dbReference>
<dbReference type="Gene3D" id="3.40.50.720">
    <property type="entry name" value="NAD(P)-binding Rossmann-like Domain"/>
    <property type="match status" value="1"/>
</dbReference>
<dbReference type="STRING" id="391587.KAOT1_04315"/>
<feature type="active site" description="Proton donor; for dehydratase activity" evidence="9">
    <location>
        <position position="246"/>
    </location>
</feature>
<dbReference type="InterPro" id="IPR016039">
    <property type="entry name" value="Thiolase-like"/>
</dbReference>
<dbReference type="FunFam" id="3.40.47.10:FF:000019">
    <property type="entry name" value="Polyketide synthase type I"/>
    <property type="match status" value="1"/>
</dbReference>
<dbReference type="InterPro" id="IPR036736">
    <property type="entry name" value="ACP-like_sf"/>
</dbReference>
<dbReference type="Gene3D" id="1.10.1200.10">
    <property type="entry name" value="ACP-like"/>
    <property type="match status" value="2"/>
</dbReference>
<dbReference type="Pfam" id="PF00109">
    <property type="entry name" value="ketoacyl-synt"/>
    <property type="match status" value="1"/>
</dbReference>
<evidence type="ECO:0000256" key="5">
    <source>
        <dbReference type="ARBA" id="ARBA00022553"/>
    </source>
</evidence>
<dbReference type="GO" id="GO:0031177">
    <property type="term" value="F:phosphopantetheine binding"/>
    <property type="evidence" value="ECO:0007669"/>
    <property type="project" value="InterPro"/>
</dbReference>
<dbReference type="CDD" id="cd00833">
    <property type="entry name" value="PKS"/>
    <property type="match status" value="1"/>
</dbReference>
<evidence type="ECO:0000256" key="2">
    <source>
        <dbReference type="ARBA" id="ARBA00004792"/>
    </source>
</evidence>
<dbReference type="InterPro" id="IPR042104">
    <property type="entry name" value="PKS_dehydratase_sf"/>
</dbReference>
<protein>
    <submittedName>
        <fullName evidence="13">Polyketide synthase of type I</fullName>
    </submittedName>
</protein>
<keyword evidence="3" id="KW-0596">Phosphopantetheine</keyword>
<dbReference type="InterPro" id="IPR009081">
    <property type="entry name" value="PP-bd_ACP"/>
</dbReference>
<dbReference type="SUPFAM" id="SSF47336">
    <property type="entry name" value="ACP-like"/>
    <property type="match status" value="2"/>
</dbReference>
<name>A9EAB7_9FLAO</name>
<dbReference type="Pfam" id="PF21089">
    <property type="entry name" value="PKS_DH_N"/>
    <property type="match status" value="2"/>
</dbReference>
<sequence length="2025" mass="226254">MIDFIEYVVSELKHKRLSKGNALSLIKQFSQKSSTQAVHKAIHPLLHTNTSDFYQQRYSTVLNGSEPFLADHQVRLGEDNLMKILPGVAYLEMAHAALANALPNITDTHVIELKNVVWMQPFFVSEAKEIHIELLTENEENIQFEIYSSESNAQETIHCKGEINYVEKEENKTLEVEKLTDNMHRGELNTAEIYETYANLGLQYGDTHQVISKIYQGNNELIAKLELANASKATQEKYTLHHGMLDGALQASLGLVDDLATLSSGSPMLPFALENIQVFTSCTEEMFVWIRYAEGSKSGDTITKLDIDVCDADGIICAQLKGFTSKTFTVPSLKTIANSEEATVVYATQTWKETKGETAKVAFDHNEIIFYNFAQEDVKTIQNNLSNASCSAFKVSSKKNTAEIYEEVSLQIFKKVQELIQKKSQGKVHLQIVYNNTAENEIFTGITGLLKTAALENPKFSGQIILTDQNDAKEITKQLQFNQENYIDTVVKYENTVRYVWQLEEISLPNTQENISFKENGVYLITGGFGGLGTLFVEEILQQTNNATIILSGRSELTSEKEAKLKKLTENGGNVAYRQLNLSDEKQTKSAIAAILKEFDQLNGILHTAGMTADNFILKKTTEEFTNVLQPKVIGTYNLNLATQNTDIDFIALFSSGVAALGNPGQGDYALANGFLDHYANYQNKQQNNTKYVAINWPLWKNGGMGLQAEMLENMKQQTGVRPLETANGTTAFQHSLNLETSSLFLLEGEAQKIRKLLFEKPAIETIKEITEETPKATTTETTDNLVEKTIAYLRKEFSSVLKISLHKIDTRAPLERYGIDSVVAMNLTGKLEKTFGTLSKTLFFEYQTIDELGEYIAANFQEKLQTLFSIEKTAVKSPKKQVSKPVQKVETPTITRRQRRKFKKLGANQNAYSKSLESVNNEPIAIVGLSGRYPESINIEAYWNNLKNGKDCVTEVPKQRWDWRDFYNEDKANPGAHTSKWGGFITGVDEFDPRFFNISPREASYIDPQERIFLQHAWTAIEDAGYTRQSLQIPMENDQSAQIGVYVGVMYGEYNLSGSLASIANRVSYFLNLHGPSMTLDTMCSSSLTAIHLACQDIKLGRTNMAIAGGVNVSIDANKYSMLSAGQFISSDGHCQSFGEGGDGYIPGEGVGAVILKRLSEAEKDGDHIYGIIKGTALNHGGKTNGYTVPNPNAQAAAISRALRESKTDPKHISYVEAHGTGTKLGDPIEIAALTKAYQISAEKSHCLVGSSKSNLGHCESAAGIAGFTKVLLQMKHKQIVPSLHSKRLNPNIDFTKTPFEINQTLRDWEKPVVEGSTIPRLAGLSSFGAGGSNAHIIIQEYETKQNDYSLEISEFLVPLSARIERQLIQKATDLLAFIQKNKETINLTELAYTLQIGREAMDERVGFLVTSVDDLIEKLTAFVNGDTEHGDIYRGQVQQNKETISLFNSDVDFQETINKWIEQKKYAKVFDLWAKGLQLDWSTFYGNEKIQRISLPTYPFAKEKYWNAPEMRGKVLPETQNISALHPLVHANTSNLDQQRFTTTFTGKEFFVKDYQLKLNGTGAKKALPALASLEMARAAAEHIKPASKKAEAISLQGISWGKPFLLNENKQLDIILEKEGENGVYFEITSKQENEEIIHAQGLANYETAEQSFQFDVAKLQNELQSNTREANEIYTAFSVMGLYYGASNQVIQKVYMSKNYLLSEISLPKTIENSLTDFVLHPSILDSVMQASICLITDLKLSENYMFIPVATDSLTIYNAFTKKMFVLVQYDESQTSEDAVYINADFCDENGIVYAQLKGLELQQIKLDRTVKQAKKVTIDLEPFVILESKIEKPTDVQLRELSTKIAIEEKIISPKPTNVALANTQIIQKAAIQNDAPTIKKISLDDFDDAPKVESAITPKQKEIKLIDLDVPKVEAVKEKSVTIETSNVSENTFSKEQLKQMLINTLADALYLEPHEIDADKSFIDIGLDSIVGVEWIKTINKELNMELSSTKIYDYATVNALAKYIRSEMESMENAIS</sequence>
<evidence type="ECO:0000256" key="7">
    <source>
        <dbReference type="ARBA" id="ARBA00022737"/>
    </source>
</evidence>
<dbReference type="InterPro" id="IPR054514">
    <property type="entry name" value="RhiE-like_linker"/>
</dbReference>
<dbReference type="InterPro" id="IPR014030">
    <property type="entry name" value="Ketoacyl_synth_N"/>
</dbReference>
<dbReference type="GO" id="GO:0005886">
    <property type="term" value="C:plasma membrane"/>
    <property type="evidence" value="ECO:0007669"/>
    <property type="project" value="TreeGrafter"/>
</dbReference>
<dbReference type="EMBL" id="ABIB01000015">
    <property type="protein sequence ID" value="EDP94610.1"/>
    <property type="molecule type" value="Genomic_DNA"/>
</dbReference>
<dbReference type="PANTHER" id="PTHR43775">
    <property type="entry name" value="FATTY ACID SYNTHASE"/>
    <property type="match status" value="1"/>
</dbReference>
<comment type="caution">
    <text evidence="9">Lacks conserved residue(s) required for the propagation of feature annotation.</text>
</comment>
<comment type="function">
    <text evidence="8">Involved in production of the polyketide antibiotic thailandamide.</text>
</comment>
<dbReference type="Gene3D" id="1.10.1240.100">
    <property type="match status" value="1"/>
</dbReference>
<dbReference type="PROSITE" id="PS52019">
    <property type="entry name" value="PKS_MFAS_DH"/>
    <property type="match status" value="2"/>
</dbReference>
<dbReference type="GO" id="GO:0004312">
    <property type="term" value="F:fatty acid synthase activity"/>
    <property type="evidence" value="ECO:0007669"/>
    <property type="project" value="TreeGrafter"/>
</dbReference>
<dbReference type="Pfam" id="PF08659">
    <property type="entry name" value="KR"/>
    <property type="match status" value="1"/>
</dbReference>
<keyword evidence="6" id="KW-0808">Transferase</keyword>
<dbReference type="SUPFAM" id="SSF51735">
    <property type="entry name" value="NAD(P)-binding Rossmann-fold domains"/>
    <property type="match status" value="1"/>
</dbReference>
<dbReference type="PROSITE" id="PS00012">
    <property type="entry name" value="PHOSPHOPANTETHEINE"/>
    <property type="match status" value="2"/>
</dbReference>
<evidence type="ECO:0000256" key="8">
    <source>
        <dbReference type="ARBA" id="ARBA00054155"/>
    </source>
</evidence>
<dbReference type="GO" id="GO:0006633">
    <property type="term" value="P:fatty acid biosynthetic process"/>
    <property type="evidence" value="ECO:0007669"/>
    <property type="project" value="TreeGrafter"/>
</dbReference>
<feature type="domain" description="Ketosynthase family 3 (KS3)" evidence="11">
    <location>
        <begin position="922"/>
        <end position="1342"/>
    </location>
</feature>
<dbReference type="InterPro" id="IPR036291">
    <property type="entry name" value="NAD(P)-bd_dom_sf"/>
</dbReference>
<evidence type="ECO:0000256" key="3">
    <source>
        <dbReference type="ARBA" id="ARBA00022450"/>
    </source>
</evidence>
<evidence type="ECO:0000259" key="11">
    <source>
        <dbReference type="PROSITE" id="PS52004"/>
    </source>
</evidence>
<comment type="caution">
    <text evidence="13">The sequence shown here is derived from an EMBL/GenBank/DDBJ whole genome shotgun (WGS) entry which is preliminary data.</text>
</comment>
<dbReference type="InterPro" id="IPR014031">
    <property type="entry name" value="Ketoacyl_synth_C"/>
</dbReference>
<evidence type="ECO:0000259" key="10">
    <source>
        <dbReference type="PROSITE" id="PS50075"/>
    </source>
</evidence>
<dbReference type="RefSeq" id="WP_007093434.1">
    <property type="nucleotide sequence ID" value="NZ_CP142125.1"/>
</dbReference>
<dbReference type="InterPro" id="IPR020841">
    <property type="entry name" value="PKS_Beta-ketoAc_synthase_dom"/>
</dbReference>
<comment type="pathway">
    <text evidence="2">Antibiotic biosynthesis.</text>
</comment>
<dbReference type="SMART" id="SM00826">
    <property type="entry name" value="PKS_DH"/>
    <property type="match status" value="1"/>
</dbReference>